<gene>
    <name evidence="2" type="ORF">PSYICH_LOCUS6260</name>
</gene>
<evidence type="ECO:0000313" key="2">
    <source>
        <dbReference type="EMBL" id="CAH1105293.1"/>
    </source>
</evidence>
<keyword evidence="3" id="KW-1185">Reference proteome</keyword>
<organism evidence="2 3">
    <name type="scientific">Psylliodes chrysocephalus</name>
    <dbReference type="NCBI Taxonomy" id="3402493"/>
    <lineage>
        <taxon>Eukaryota</taxon>
        <taxon>Metazoa</taxon>
        <taxon>Ecdysozoa</taxon>
        <taxon>Arthropoda</taxon>
        <taxon>Hexapoda</taxon>
        <taxon>Insecta</taxon>
        <taxon>Pterygota</taxon>
        <taxon>Neoptera</taxon>
        <taxon>Endopterygota</taxon>
        <taxon>Coleoptera</taxon>
        <taxon>Polyphaga</taxon>
        <taxon>Cucujiformia</taxon>
        <taxon>Chrysomeloidea</taxon>
        <taxon>Chrysomelidae</taxon>
        <taxon>Galerucinae</taxon>
        <taxon>Alticini</taxon>
        <taxon>Psylliodes</taxon>
    </lineage>
</organism>
<feature type="compositionally biased region" description="Polar residues" evidence="1">
    <location>
        <begin position="94"/>
        <end position="112"/>
    </location>
</feature>
<name>A0A9P0CRK7_9CUCU</name>
<dbReference type="EMBL" id="OV651831">
    <property type="protein sequence ID" value="CAH1105293.1"/>
    <property type="molecule type" value="Genomic_DNA"/>
</dbReference>
<feature type="compositionally biased region" description="Low complexity" evidence="1">
    <location>
        <begin position="80"/>
        <end position="93"/>
    </location>
</feature>
<reference evidence="2" key="1">
    <citation type="submission" date="2022-01" db="EMBL/GenBank/DDBJ databases">
        <authorList>
            <person name="King R."/>
        </authorList>
    </citation>
    <scope>NUCLEOTIDE SEQUENCE</scope>
</reference>
<proteinExistence type="predicted"/>
<dbReference type="AlphaFoldDB" id="A0A9P0CRK7"/>
<evidence type="ECO:0000313" key="3">
    <source>
        <dbReference type="Proteomes" id="UP001153636"/>
    </source>
</evidence>
<feature type="region of interest" description="Disordered" evidence="1">
    <location>
        <begin position="80"/>
        <end position="112"/>
    </location>
</feature>
<protein>
    <submittedName>
        <fullName evidence="2">Uncharacterized protein</fullName>
    </submittedName>
</protein>
<dbReference type="OrthoDB" id="10051975at2759"/>
<accession>A0A9P0CRK7</accession>
<sequence length="112" mass="12054">MKTLADTVSKRDEYTVYGEHIANKLRNSGRSKLEIASAQTAIDYICFKLLMGEFCNIRSTASSSAASSIIVLGSPQFSIPSSTATSPSPQIATVSESTQLSHQTTEFQQSDS</sequence>
<dbReference type="Proteomes" id="UP001153636">
    <property type="component" value="Chromosome 19"/>
</dbReference>
<evidence type="ECO:0000256" key="1">
    <source>
        <dbReference type="SAM" id="MobiDB-lite"/>
    </source>
</evidence>